<protein>
    <submittedName>
        <fullName evidence="4">DUF4880 domain-containing protein</fullName>
    </submittedName>
</protein>
<evidence type="ECO:0000256" key="1">
    <source>
        <dbReference type="SAM" id="MobiDB-lite"/>
    </source>
</evidence>
<dbReference type="EMBL" id="VLTJ01000004">
    <property type="protein sequence ID" value="TSH98617.1"/>
    <property type="molecule type" value="Genomic_DNA"/>
</dbReference>
<feature type="domain" description="FecR N-terminal" evidence="3">
    <location>
        <begin position="61"/>
        <end position="102"/>
    </location>
</feature>
<dbReference type="InterPro" id="IPR012373">
    <property type="entry name" value="Ferrdict_sens_TM"/>
</dbReference>
<comment type="caution">
    <text evidence="4">The sequence shown here is derived from an EMBL/GenBank/DDBJ whole genome shotgun (WGS) entry which is preliminary data.</text>
</comment>
<evidence type="ECO:0000259" key="2">
    <source>
        <dbReference type="Pfam" id="PF04773"/>
    </source>
</evidence>
<dbReference type="Pfam" id="PF16220">
    <property type="entry name" value="DUF4880"/>
    <property type="match status" value="1"/>
</dbReference>
<dbReference type="Pfam" id="PF04773">
    <property type="entry name" value="FecR"/>
    <property type="match status" value="1"/>
</dbReference>
<dbReference type="PANTHER" id="PTHR30273">
    <property type="entry name" value="PERIPLASMIC SIGNAL SENSOR AND SIGMA FACTOR ACTIVATOR FECR-RELATED"/>
    <property type="match status" value="1"/>
</dbReference>
<dbReference type="RefSeq" id="WP_143946524.1">
    <property type="nucleotide sequence ID" value="NZ_BAABMB010000001.1"/>
</dbReference>
<reference evidence="4 5" key="1">
    <citation type="submission" date="2019-07" db="EMBL/GenBank/DDBJ databases">
        <title>Qingshengfaniella alkalisoli gen. nov., sp. nov., isolated from saline soil.</title>
        <authorList>
            <person name="Xu L."/>
            <person name="Huang X.-X."/>
            <person name="Sun J.-Q."/>
        </authorList>
    </citation>
    <scope>NUCLEOTIDE SEQUENCE [LARGE SCALE GENOMIC DNA]</scope>
    <source>
        <strain evidence="4 5">DSM 27279</strain>
    </source>
</reference>
<accession>A0A556B099</accession>
<dbReference type="Proteomes" id="UP000318405">
    <property type="component" value="Unassembled WGS sequence"/>
</dbReference>
<dbReference type="InterPro" id="IPR032623">
    <property type="entry name" value="FecR_N"/>
</dbReference>
<evidence type="ECO:0000313" key="4">
    <source>
        <dbReference type="EMBL" id="TSH98617.1"/>
    </source>
</evidence>
<sequence length="356" mass="37950">MSAAARPPEGGAIPPVGRMSRERQEGPGPSAAARPPEGGAIPGAGAEGPPAQDAAFRNAVQAAASWFVRLADAPQDAALRDAWTRWHQQDALHAAAWERVAKVSRQAAALPAFAGSVLRRPQRVGRRALLRLVAVGALVGGTARLVQGDSRRWSTGTGERREYALADGTRVHLNAGSTVETGADAHGPWLWLRCGDMMVTTAAPLQVRTEQCELRVDAARFVVRLHEGGTQVAVRDGELFARAVTQAAFVRVHAHTQVWVTDAGVSPAGPIQGAADWVHGILAADAMRLDAFLAELSRHRPGWVQCASEVAALRLSGGFQLADTDAVLAMLPAVLPVEVHHFTRYWVRISPRGQRA</sequence>
<keyword evidence="5" id="KW-1185">Reference proteome</keyword>
<gene>
    <name evidence="4" type="ORF">FOZ76_02370</name>
</gene>
<organism evidence="4 5">
    <name type="scientific">Verticiella sediminum</name>
    <dbReference type="NCBI Taxonomy" id="1247510"/>
    <lineage>
        <taxon>Bacteria</taxon>
        <taxon>Pseudomonadati</taxon>
        <taxon>Pseudomonadota</taxon>
        <taxon>Betaproteobacteria</taxon>
        <taxon>Burkholderiales</taxon>
        <taxon>Alcaligenaceae</taxon>
        <taxon>Verticiella</taxon>
    </lineage>
</organism>
<dbReference type="OrthoDB" id="1100567at2"/>
<dbReference type="GO" id="GO:0016989">
    <property type="term" value="F:sigma factor antagonist activity"/>
    <property type="evidence" value="ECO:0007669"/>
    <property type="project" value="TreeGrafter"/>
</dbReference>
<evidence type="ECO:0000313" key="5">
    <source>
        <dbReference type="Proteomes" id="UP000318405"/>
    </source>
</evidence>
<dbReference type="Gene3D" id="2.60.120.1440">
    <property type="match status" value="1"/>
</dbReference>
<dbReference type="AlphaFoldDB" id="A0A556B099"/>
<feature type="region of interest" description="Disordered" evidence="1">
    <location>
        <begin position="1"/>
        <end position="51"/>
    </location>
</feature>
<dbReference type="PIRSF" id="PIRSF018266">
    <property type="entry name" value="FecR"/>
    <property type="match status" value="1"/>
</dbReference>
<feature type="domain" description="FecR protein" evidence="2">
    <location>
        <begin position="152"/>
        <end position="238"/>
    </location>
</feature>
<dbReference type="InterPro" id="IPR006860">
    <property type="entry name" value="FecR"/>
</dbReference>
<dbReference type="PANTHER" id="PTHR30273:SF2">
    <property type="entry name" value="PROTEIN FECR"/>
    <property type="match status" value="1"/>
</dbReference>
<proteinExistence type="predicted"/>
<name>A0A556B099_9BURK</name>
<evidence type="ECO:0000259" key="3">
    <source>
        <dbReference type="Pfam" id="PF16220"/>
    </source>
</evidence>